<evidence type="ECO:0000256" key="1">
    <source>
        <dbReference type="ARBA" id="ARBA00009063"/>
    </source>
</evidence>
<dbReference type="PROSITE" id="PS00914">
    <property type="entry name" value="SYNTAXIN"/>
    <property type="match status" value="1"/>
</dbReference>
<dbReference type="GO" id="GO:0005768">
    <property type="term" value="C:endosome"/>
    <property type="evidence" value="ECO:0007669"/>
    <property type="project" value="EnsemblFungi"/>
</dbReference>
<dbReference type="GO" id="GO:0048278">
    <property type="term" value="P:vesicle docking"/>
    <property type="evidence" value="ECO:0007669"/>
    <property type="project" value="TreeGrafter"/>
</dbReference>
<keyword evidence="2" id="KW-1133">Transmembrane helix</keyword>
<dbReference type="Proteomes" id="UP000094112">
    <property type="component" value="Unassembled WGS sequence"/>
</dbReference>
<evidence type="ECO:0000313" key="4">
    <source>
        <dbReference type="EMBL" id="ODQ60254.1"/>
    </source>
</evidence>
<dbReference type="EMBL" id="KV454210">
    <property type="protein sequence ID" value="ODQ60254.1"/>
    <property type="molecule type" value="Genomic_DNA"/>
</dbReference>
<dbReference type="GO" id="GO:0006906">
    <property type="term" value="P:vesicle fusion"/>
    <property type="evidence" value="ECO:0007669"/>
    <property type="project" value="TreeGrafter"/>
</dbReference>
<dbReference type="STRING" id="683960.A0A1E3P4V7"/>
<dbReference type="GO" id="GO:0000011">
    <property type="term" value="P:vacuole inheritance"/>
    <property type="evidence" value="ECO:0007669"/>
    <property type="project" value="EnsemblFungi"/>
</dbReference>
<feature type="domain" description="T-SNARE coiled-coil homology" evidence="3">
    <location>
        <begin position="171"/>
        <end position="233"/>
    </location>
</feature>
<dbReference type="PROSITE" id="PS50192">
    <property type="entry name" value="T_SNARE"/>
    <property type="match status" value="1"/>
</dbReference>
<dbReference type="Pfam" id="PF14523">
    <property type="entry name" value="Syntaxin_2"/>
    <property type="match status" value="1"/>
</dbReference>
<dbReference type="GO" id="GO:0000149">
    <property type="term" value="F:SNARE binding"/>
    <property type="evidence" value="ECO:0007669"/>
    <property type="project" value="TreeGrafter"/>
</dbReference>
<evidence type="ECO:0000313" key="5">
    <source>
        <dbReference type="Proteomes" id="UP000094112"/>
    </source>
</evidence>
<proteinExistence type="inferred from homology"/>
<dbReference type="PANTHER" id="PTHR19957:SF38">
    <property type="entry name" value="LD27581P"/>
    <property type="match status" value="1"/>
</dbReference>
<evidence type="ECO:0000259" key="3">
    <source>
        <dbReference type="PROSITE" id="PS50192"/>
    </source>
</evidence>
<dbReference type="InterPro" id="IPR010989">
    <property type="entry name" value="SNARE"/>
</dbReference>
<keyword evidence="2" id="KW-0812">Transmembrane</keyword>
<dbReference type="InterPro" id="IPR006011">
    <property type="entry name" value="Syntaxin_N"/>
</dbReference>
<dbReference type="InterPro" id="IPR006012">
    <property type="entry name" value="Syntaxin/epimorphin_CS"/>
</dbReference>
<protein>
    <recommendedName>
        <fullName evidence="3">t-SNARE coiled-coil homology domain-containing protein</fullName>
    </recommendedName>
</protein>
<dbReference type="GO" id="GO:0005484">
    <property type="term" value="F:SNAP receptor activity"/>
    <property type="evidence" value="ECO:0007669"/>
    <property type="project" value="EnsemblFungi"/>
</dbReference>
<dbReference type="InterPro" id="IPR000727">
    <property type="entry name" value="T_SNARE_dom"/>
</dbReference>
<name>A0A1E3P4V7_WICAA</name>
<dbReference type="CDD" id="cd15840">
    <property type="entry name" value="SNARE_Qa"/>
    <property type="match status" value="1"/>
</dbReference>
<dbReference type="GO" id="GO:0006896">
    <property type="term" value="P:Golgi to vacuole transport"/>
    <property type="evidence" value="ECO:0007669"/>
    <property type="project" value="EnsemblFungi"/>
</dbReference>
<dbReference type="GeneID" id="30200690"/>
<dbReference type="GO" id="GO:0005794">
    <property type="term" value="C:Golgi apparatus"/>
    <property type="evidence" value="ECO:0007669"/>
    <property type="project" value="EnsemblFungi"/>
</dbReference>
<dbReference type="Gene3D" id="1.20.58.70">
    <property type="match status" value="1"/>
</dbReference>
<dbReference type="PANTHER" id="PTHR19957">
    <property type="entry name" value="SYNTAXIN"/>
    <property type="match status" value="1"/>
</dbReference>
<accession>A0A1E3P4V7</accession>
<dbReference type="RefSeq" id="XP_019039461.1">
    <property type="nucleotide sequence ID" value="XM_019183444.1"/>
</dbReference>
<dbReference type="SUPFAM" id="SSF47661">
    <property type="entry name" value="t-snare proteins"/>
    <property type="match status" value="1"/>
</dbReference>
<dbReference type="GO" id="GO:0016236">
    <property type="term" value="P:macroautophagy"/>
    <property type="evidence" value="ECO:0007669"/>
    <property type="project" value="EnsemblFungi"/>
</dbReference>
<reference evidence="4 5" key="1">
    <citation type="journal article" date="2016" name="Proc. Natl. Acad. Sci. U.S.A.">
        <title>Comparative genomics of biotechnologically important yeasts.</title>
        <authorList>
            <person name="Riley R."/>
            <person name="Haridas S."/>
            <person name="Wolfe K.H."/>
            <person name="Lopes M.R."/>
            <person name="Hittinger C.T."/>
            <person name="Goeker M."/>
            <person name="Salamov A.A."/>
            <person name="Wisecaver J.H."/>
            <person name="Long T.M."/>
            <person name="Calvey C.H."/>
            <person name="Aerts A.L."/>
            <person name="Barry K.W."/>
            <person name="Choi C."/>
            <person name="Clum A."/>
            <person name="Coughlan A.Y."/>
            <person name="Deshpande S."/>
            <person name="Douglass A.P."/>
            <person name="Hanson S.J."/>
            <person name="Klenk H.-P."/>
            <person name="LaButti K.M."/>
            <person name="Lapidus A."/>
            <person name="Lindquist E.A."/>
            <person name="Lipzen A.M."/>
            <person name="Meier-Kolthoff J.P."/>
            <person name="Ohm R.A."/>
            <person name="Otillar R.P."/>
            <person name="Pangilinan J.L."/>
            <person name="Peng Y."/>
            <person name="Rokas A."/>
            <person name="Rosa C.A."/>
            <person name="Scheuner C."/>
            <person name="Sibirny A.A."/>
            <person name="Slot J.C."/>
            <person name="Stielow J.B."/>
            <person name="Sun H."/>
            <person name="Kurtzman C.P."/>
            <person name="Blackwell M."/>
            <person name="Grigoriev I.V."/>
            <person name="Jeffries T.W."/>
        </authorList>
    </citation>
    <scope>NUCLEOTIDE SEQUENCE [LARGE SCALE GENOMIC DNA]</scope>
    <source>
        <strain evidence="5">ATCC 58044 / CBS 1984 / NCYC 433 / NRRL Y-366-8</strain>
    </source>
</reference>
<dbReference type="AlphaFoldDB" id="A0A1E3P4V7"/>
<dbReference type="GO" id="GO:0032258">
    <property type="term" value="P:cytoplasm to vacuole targeting by the Cvt pathway"/>
    <property type="evidence" value="ECO:0007669"/>
    <property type="project" value="EnsemblFungi"/>
</dbReference>
<dbReference type="OrthoDB" id="364348at2759"/>
<keyword evidence="5" id="KW-1185">Reference proteome</keyword>
<dbReference type="GO" id="GO:0031201">
    <property type="term" value="C:SNARE complex"/>
    <property type="evidence" value="ECO:0007669"/>
    <property type="project" value="TreeGrafter"/>
</dbReference>
<dbReference type="FunFam" id="1.20.5.110:FF:000059">
    <property type="entry name" value="Related to syntaxin 12"/>
    <property type="match status" value="1"/>
</dbReference>
<evidence type="ECO:0000256" key="2">
    <source>
        <dbReference type="SAM" id="Phobius"/>
    </source>
</evidence>
<organism evidence="4 5">
    <name type="scientific">Wickerhamomyces anomalus (strain ATCC 58044 / CBS 1984 / NCYC 433 / NRRL Y-366-8)</name>
    <name type="common">Yeast</name>
    <name type="synonym">Hansenula anomala</name>
    <dbReference type="NCBI Taxonomy" id="683960"/>
    <lineage>
        <taxon>Eukaryota</taxon>
        <taxon>Fungi</taxon>
        <taxon>Dikarya</taxon>
        <taxon>Ascomycota</taxon>
        <taxon>Saccharomycotina</taxon>
        <taxon>Saccharomycetes</taxon>
        <taxon>Phaffomycetales</taxon>
        <taxon>Wickerhamomycetaceae</taxon>
        <taxon>Wickerhamomyces</taxon>
    </lineage>
</organism>
<dbReference type="InterPro" id="IPR045242">
    <property type="entry name" value="Syntaxin"/>
</dbReference>
<dbReference type="Pfam" id="PF05739">
    <property type="entry name" value="SNARE"/>
    <property type="match status" value="1"/>
</dbReference>
<comment type="similarity">
    <text evidence="1">Belongs to the syntaxin family.</text>
</comment>
<sequence>MSFRDLDVDLEAQKPFSDSPEFDNLTEEASNLLLDVNNNLVTLKRFVNSLQSRKDIKNASNLNSKSVKSIESITDLFKQLSLLSRQINRFEELNPSQTFTKDKVTREIKVSLLEFQSLQEKYTTLTKTLNEEAQTALDEEQEAAGSELQHANQDLVLERDVINNEEFVYQQNLIREREEEIQNIEHGISELNEIFTDLGAIVREQGTMVDNIESNIYDISQSTKSAAGELTKALNYQRRSRSKSFCLLTILVVILVVVLLGIFLG</sequence>
<dbReference type="Gene3D" id="1.20.5.110">
    <property type="match status" value="1"/>
</dbReference>
<feature type="transmembrane region" description="Helical" evidence="2">
    <location>
        <begin position="245"/>
        <end position="264"/>
    </location>
</feature>
<dbReference type="SMART" id="SM00397">
    <property type="entry name" value="t_SNARE"/>
    <property type="match status" value="1"/>
</dbReference>
<keyword evidence="2" id="KW-0472">Membrane</keyword>
<gene>
    <name evidence="4" type="ORF">WICANDRAFT_62815</name>
</gene>